<dbReference type="Gene3D" id="1.10.10.1100">
    <property type="entry name" value="BFD-like [2Fe-2S]-binding domain"/>
    <property type="match status" value="1"/>
</dbReference>
<evidence type="ECO:0000313" key="7">
    <source>
        <dbReference type="Proteomes" id="UP000746741"/>
    </source>
</evidence>
<dbReference type="PANTHER" id="PTHR42949">
    <property type="entry name" value="ANAEROBIC GLYCEROL-3-PHOSPHATE DEHYDROGENASE SUBUNIT B"/>
    <property type="match status" value="1"/>
</dbReference>
<evidence type="ECO:0000256" key="2">
    <source>
        <dbReference type="SAM" id="MobiDB-lite"/>
    </source>
</evidence>
<dbReference type="PANTHER" id="PTHR42949:SF3">
    <property type="entry name" value="ANAEROBIC GLYCEROL-3-PHOSPHATE DEHYDROGENASE SUBUNIT B"/>
    <property type="match status" value="1"/>
</dbReference>
<dbReference type="EMBL" id="JAAVUP010000002">
    <property type="protein sequence ID" value="NKE17521.1"/>
    <property type="molecule type" value="Genomic_DNA"/>
</dbReference>
<dbReference type="Proteomes" id="UP001138708">
    <property type="component" value="Unassembled WGS sequence"/>
</dbReference>
<proteinExistence type="predicted"/>
<dbReference type="Pfam" id="PF04324">
    <property type="entry name" value="Fer2_BFD"/>
    <property type="match status" value="1"/>
</dbReference>
<dbReference type="InterPro" id="IPR017224">
    <property type="entry name" value="Opine_Oxase_asu/HCN_bsu"/>
</dbReference>
<feature type="compositionally biased region" description="Basic and acidic residues" evidence="2">
    <location>
        <begin position="10"/>
        <end position="28"/>
    </location>
</feature>
<reference evidence="5" key="3">
    <citation type="journal article" date="2021" name="Syst. Appl. Microbiol.">
        <title>Roseomonas hellenica sp. nov., isolated from roots of wild-growing Alkanna tinctoria.</title>
        <authorList>
            <person name="Rat A."/>
            <person name="Naranjo H.D."/>
            <person name="Lebbe L."/>
            <person name="Cnockaert M."/>
            <person name="Krigas N."/>
            <person name="Grigoriadou K."/>
            <person name="Maloupa E."/>
            <person name="Willems A."/>
        </authorList>
    </citation>
    <scope>NUCLEOTIDE SEQUENCE</scope>
    <source>
        <strain evidence="5">LMG 31161</strain>
    </source>
</reference>
<dbReference type="AlphaFoldDB" id="A0A9X9WK34"/>
<feature type="domain" description="BFD-like [2Fe-2S]-binding" evidence="3">
    <location>
        <begin position="414"/>
        <end position="464"/>
    </location>
</feature>
<dbReference type="GO" id="GO:0016491">
    <property type="term" value="F:oxidoreductase activity"/>
    <property type="evidence" value="ECO:0007669"/>
    <property type="project" value="UniProtKB-KW"/>
</dbReference>
<dbReference type="PRINTS" id="PR00368">
    <property type="entry name" value="FADPNR"/>
</dbReference>
<evidence type="ECO:0000313" key="6">
    <source>
        <dbReference type="EMBL" id="NKE17521.1"/>
    </source>
</evidence>
<keyword evidence="7" id="KW-1185">Reference proteome</keyword>
<evidence type="ECO:0000259" key="3">
    <source>
        <dbReference type="Pfam" id="PF04324"/>
    </source>
</evidence>
<accession>A0A9X9WK34</accession>
<dbReference type="Proteomes" id="UP000746741">
    <property type="component" value="Unassembled WGS sequence"/>
</dbReference>
<feature type="region of interest" description="Disordered" evidence="2">
    <location>
        <begin position="1"/>
        <end position="39"/>
    </location>
</feature>
<name>A0A9X9WK34_9PROT</name>
<organism evidence="5 8">
    <name type="scientific">Neoroseomonas oryzicola</name>
    <dbReference type="NCBI Taxonomy" id="535904"/>
    <lineage>
        <taxon>Bacteria</taxon>
        <taxon>Pseudomonadati</taxon>
        <taxon>Pseudomonadota</taxon>
        <taxon>Alphaproteobacteria</taxon>
        <taxon>Acetobacterales</taxon>
        <taxon>Acetobacteraceae</taxon>
        <taxon>Neoroseomonas</taxon>
    </lineage>
</organism>
<comment type="caution">
    <text evidence="5">The sequence shown here is derived from an EMBL/GenBank/DDBJ whole genome shotgun (WGS) entry which is preliminary data.</text>
</comment>
<dbReference type="SUPFAM" id="SSF51905">
    <property type="entry name" value="FAD/NAD(P)-binding domain"/>
    <property type="match status" value="1"/>
</dbReference>
<dbReference type="InterPro" id="IPR051691">
    <property type="entry name" value="Metab_Enz_Cyan_OpOx_G3PDH"/>
</dbReference>
<protein>
    <submittedName>
        <fullName evidence="5">FAD-dependent oxidoreductase</fullName>
    </submittedName>
</protein>
<reference evidence="5" key="1">
    <citation type="submission" date="2020-01" db="EMBL/GenBank/DDBJ databases">
        <authorList>
            <person name="Rat A."/>
        </authorList>
    </citation>
    <scope>NUCLEOTIDE SEQUENCE</scope>
    <source>
        <strain evidence="5">LMG 31161</strain>
    </source>
</reference>
<keyword evidence="1" id="KW-0560">Oxidoreductase</keyword>
<dbReference type="CDD" id="cd19946">
    <property type="entry name" value="GlpA-like_Fer2_BFD-like"/>
    <property type="match status" value="1"/>
</dbReference>
<dbReference type="InterPro" id="IPR041854">
    <property type="entry name" value="BFD-like_2Fe2S-bd_dom_sf"/>
</dbReference>
<reference evidence="6 7" key="2">
    <citation type="submission" date="2020-02" db="EMBL/GenBank/DDBJ databases">
        <authorList>
            <person name="Sun Q."/>
            <person name="Inoue M."/>
        </authorList>
    </citation>
    <scope>NUCLEOTIDE SEQUENCE [LARGE SCALE GENOMIC DNA]</scope>
    <source>
        <strain evidence="6 7">KCTC 22478</strain>
    </source>
</reference>
<sequence>MPDGRLLRLPGRDRRHPEPPGLHGDGRPRHAHRAPARRAGGAAVSDFDLAVIGAGPAGMAAAVEARLQGLIVLVVDENAAPGGQVFRAAEACAPDPAVGPDIMPGLPLIAAFRGCGADYRAATTLWHLDPEEGVLSLAAAGTTETVTARRVLLATGAQERPVPIPGWTLPGVMGAGAAQILLKTAGAVPVGPTVLAGQGPLVWLLAVQLARAGVAPLVLETRTVSIAAALAKAGGGLVAGRGLLAKGLSLMAEARRRGVRVIRGVRGLRAEGANRVERVAWEGGSAPCDTLLLHEGVIPSTHVSRAIGLDHAWDADQACWRPVADDFGATSSARVAVAGDGAGIGGWQAAAAAGRLAALDAARRLGALSEDSFAREIAAPLAARRAALALRPFLDALYAPPNAVLTPPDETIACRCEEVTAGAIRRAAALGATGPNQLKAYLRCGMGPCQGRVCAPTVAALIAEVRGLAPQEVPPLRPRAPYKPVTVGMLAASAESLQQSAP</sequence>
<evidence type="ECO:0000313" key="5">
    <source>
        <dbReference type="EMBL" id="MBR0660694.1"/>
    </source>
</evidence>
<dbReference type="EMBL" id="JAAEDK010000035">
    <property type="protein sequence ID" value="MBR0660694.1"/>
    <property type="molecule type" value="Genomic_DNA"/>
</dbReference>
<dbReference type="PRINTS" id="PR00469">
    <property type="entry name" value="PNDRDTASEII"/>
</dbReference>
<dbReference type="InterPro" id="IPR007419">
    <property type="entry name" value="BFD-like_2Fe2S-bd_dom"/>
</dbReference>
<dbReference type="Gene3D" id="3.50.50.60">
    <property type="entry name" value="FAD/NAD(P)-binding domain"/>
    <property type="match status" value="2"/>
</dbReference>
<feature type="domain" description="FAD/NAD(P)-binding" evidence="4">
    <location>
        <begin position="47"/>
        <end position="354"/>
    </location>
</feature>
<evidence type="ECO:0000313" key="8">
    <source>
        <dbReference type="Proteomes" id="UP001138708"/>
    </source>
</evidence>
<evidence type="ECO:0000256" key="1">
    <source>
        <dbReference type="ARBA" id="ARBA00023002"/>
    </source>
</evidence>
<dbReference type="PIRSF" id="PIRSF037495">
    <property type="entry name" value="Opine_OX_OoxA/HcnB"/>
    <property type="match status" value="1"/>
</dbReference>
<dbReference type="Pfam" id="PF07992">
    <property type="entry name" value="Pyr_redox_2"/>
    <property type="match status" value="1"/>
</dbReference>
<gene>
    <name evidence="6" type="ORF">GWK15_11250</name>
    <name evidence="5" type="ORF">GXW75_15665</name>
</gene>
<evidence type="ECO:0000259" key="4">
    <source>
        <dbReference type="Pfam" id="PF07992"/>
    </source>
</evidence>
<dbReference type="InterPro" id="IPR036188">
    <property type="entry name" value="FAD/NAD-bd_sf"/>
</dbReference>
<dbReference type="InterPro" id="IPR023753">
    <property type="entry name" value="FAD/NAD-binding_dom"/>
</dbReference>